<dbReference type="SUPFAM" id="SSF56935">
    <property type="entry name" value="Porins"/>
    <property type="match status" value="1"/>
</dbReference>
<evidence type="ECO:0000313" key="1">
    <source>
        <dbReference type="EMBL" id="MFD2522199.1"/>
    </source>
</evidence>
<dbReference type="Gene3D" id="2.40.160.60">
    <property type="entry name" value="Outer membrane protein transport protein (OMPP1/FadL/TodX)"/>
    <property type="match status" value="1"/>
</dbReference>
<evidence type="ECO:0000313" key="2">
    <source>
        <dbReference type="Proteomes" id="UP001597510"/>
    </source>
</evidence>
<dbReference type="Proteomes" id="UP001597510">
    <property type="component" value="Unassembled WGS sequence"/>
</dbReference>
<organism evidence="1 2">
    <name type="scientific">Emticicia soli</name>
    <dbReference type="NCBI Taxonomy" id="2027878"/>
    <lineage>
        <taxon>Bacteria</taxon>
        <taxon>Pseudomonadati</taxon>
        <taxon>Bacteroidota</taxon>
        <taxon>Cytophagia</taxon>
        <taxon>Cytophagales</taxon>
        <taxon>Leadbetterellaceae</taxon>
        <taxon>Emticicia</taxon>
    </lineage>
</organism>
<comment type="caution">
    <text evidence="1">The sequence shown here is derived from an EMBL/GenBank/DDBJ whole genome shotgun (WGS) entry which is preliminary data.</text>
</comment>
<reference evidence="2" key="1">
    <citation type="journal article" date="2019" name="Int. J. Syst. Evol. Microbiol.">
        <title>The Global Catalogue of Microorganisms (GCM) 10K type strain sequencing project: providing services to taxonomists for standard genome sequencing and annotation.</title>
        <authorList>
            <consortium name="The Broad Institute Genomics Platform"/>
            <consortium name="The Broad Institute Genome Sequencing Center for Infectious Disease"/>
            <person name="Wu L."/>
            <person name="Ma J."/>
        </authorList>
    </citation>
    <scope>NUCLEOTIDE SEQUENCE [LARGE SCALE GENOMIC DNA]</scope>
    <source>
        <strain evidence="2">KCTC 52344</strain>
    </source>
</reference>
<dbReference type="EMBL" id="JBHULC010000014">
    <property type="protein sequence ID" value="MFD2522199.1"/>
    <property type="molecule type" value="Genomic_DNA"/>
</dbReference>
<accession>A0ABW5JAH5</accession>
<proteinExistence type="predicted"/>
<gene>
    <name evidence="1" type="ORF">ACFSR2_14965</name>
</gene>
<dbReference type="RefSeq" id="WP_340240459.1">
    <property type="nucleotide sequence ID" value="NZ_JBBEWC010000021.1"/>
</dbReference>
<evidence type="ECO:0008006" key="3">
    <source>
        <dbReference type="Google" id="ProtNLM"/>
    </source>
</evidence>
<name>A0ABW5JAH5_9BACT</name>
<protein>
    <recommendedName>
        <fullName evidence="3">Type IX secretion system membrane protein PorP/SprF</fullName>
    </recommendedName>
</protein>
<keyword evidence="2" id="KW-1185">Reference proteome</keyword>
<sequence length="297" mass="32779">MLQNSNAALAEKEVKYGVLLCQRKSLIIIGCFLLFRFYPLHASGEPFPIGARSWGIGNATVALSDRQSVFNNPAGLGFLSNNFISTSYHNRYSIAELNTFALGGNYNTRVVNVGLDVERFGDKLYHEQKLGLALAKNTGRVSLGIKASYLQAVVEGLATKRTILTQFGVMAKLSSTVQLGFSAYNLTGARLFRSQRVPTVLRLGVSYQPTKQLLLVGEAEKDIVLPTLFKAGLEYQIVKSFYLRTGITSKLSNVHFGIGFQSKQFFFDYATSNHSLLGFSHHLSLAYQLGKTQQKSL</sequence>